<feature type="non-terminal residue" evidence="1">
    <location>
        <position position="46"/>
    </location>
</feature>
<evidence type="ECO:0000313" key="2">
    <source>
        <dbReference type="Proteomes" id="UP000016496"/>
    </source>
</evidence>
<name>U2E0J2_9BACE</name>
<dbReference type="Proteomes" id="UP000016496">
    <property type="component" value="Unassembled WGS sequence"/>
</dbReference>
<gene>
    <name evidence="1" type="ORF">HMPREF1981_01433</name>
</gene>
<evidence type="ECO:0000313" key="1">
    <source>
        <dbReference type="EMBL" id="ERI85736.1"/>
    </source>
</evidence>
<dbReference type="HOGENOM" id="CLU_3208996_0_0_10"/>
<dbReference type="EMBL" id="AWSV01000078">
    <property type="protein sequence ID" value="ERI85736.1"/>
    <property type="molecule type" value="Genomic_DNA"/>
</dbReference>
<protein>
    <submittedName>
        <fullName evidence="1">Uncharacterized protein</fullName>
    </submittedName>
</protein>
<organism evidence="1 2">
    <name type="scientific">Bacteroides pyogenes F0041</name>
    <dbReference type="NCBI Taxonomy" id="1321819"/>
    <lineage>
        <taxon>Bacteria</taxon>
        <taxon>Pseudomonadati</taxon>
        <taxon>Bacteroidota</taxon>
        <taxon>Bacteroidia</taxon>
        <taxon>Bacteroidales</taxon>
        <taxon>Bacteroidaceae</taxon>
        <taxon>Bacteroides</taxon>
    </lineage>
</organism>
<comment type="caution">
    <text evidence="1">The sequence shown here is derived from an EMBL/GenBank/DDBJ whole genome shotgun (WGS) entry which is preliminary data.</text>
</comment>
<reference evidence="1 2" key="1">
    <citation type="submission" date="2013-08" db="EMBL/GenBank/DDBJ databases">
        <authorList>
            <person name="Weinstock G."/>
            <person name="Sodergren E."/>
            <person name="Wylie T."/>
            <person name="Fulton L."/>
            <person name="Fulton R."/>
            <person name="Fronick C."/>
            <person name="O'Laughlin M."/>
            <person name="Godfrey J."/>
            <person name="Miner T."/>
            <person name="Herter B."/>
            <person name="Appelbaum E."/>
            <person name="Cordes M."/>
            <person name="Lek S."/>
            <person name="Wollam A."/>
            <person name="Pepin K.H."/>
            <person name="Palsikar V.B."/>
            <person name="Mitreva M."/>
            <person name="Wilson R.K."/>
        </authorList>
    </citation>
    <scope>NUCLEOTIDE SEQUENCE [LARGE SCALE GENOMIC DNA]</scope>
    <source>
        <strain evidence="1 2">F0041</strain>
    </source>
</reference>
<sequence length="46" mass="5603">MPVRRQTRSNTGMFQFKTLRRWPPMSCVCSNTIMFQFKARRLFFKA</sequence>
<accession>U2E0J2</accession>
<dbReference type="AlphaFoldDB" id="U2E0J2"/>
<proteinExistence type="predicted"/>